<proteinExistence type="predicted"/>
<dbReference type="PANTHER" id="PTHR34383">
    <property type="entry name" value="POLYPHOSPHATE:AMP PHOSPHOTRANSFERASE-RELATED"/>
    <property type="match status" value="1"/>
</dbReference>
<dbReference type="Pfam" id="PF03976">
    <property type="entry name" value="PPK2"/>
    <property type="match status" value="2"/>
</dbReference>
<dbReference type="InterPro" id="IPR022488">
    <property type="entry name" value="PPK2-related"/>
</dbReference>
<dbReference type="EMBL" id="MKQS01000012">
    <property type="protein sequence ID" value="OFE43451.1"/>
    <property type="molecule type" value="Genomic_DNA"/>
</dbReference>
<dbReference type="SUPFAM" id="SSF52540">
    <property type="entry name" value="P-loop containing nucleoside triphosphate hydrolases"/>
    <property type="match status" value="1"/>
</dbReference>
<dbReference type="AlphaFoldDB" id="A0A1E8E1C2"/>
<gene>
    <name evidence="2" type="ORF">BJN41_07235</name>
</gene>
<dbReference type="RefSeq" id="WP_070154385.1">
    <property type="nucleotide sequence ID" value="NZ_MKQS01000012.1"/>
</dbReference>
<comment type="caution">
    <text evidence="2">The sequence shown here is derived from an EMBL/GenBank/DDBJ whole genome shotgun (WGS) entry which is preliminary data.</text>
</comment>
<reference evidence="2 3" key="1">
    <citation type="submission" date="2016-10" db="EMBL/GenBank/DDBJ databases">
        <title>Genome of airborne Acinetobacter sp. 5-2Ac02 in the hospital environment: Species near to Acinetobacter towneri.</title>
        <authorList>
            <person name="Barbosa B."/>
            <person name="Fernandez-Garcia L."/>
            <person name="Gato E."/>
            <person name="Leao R."/>
            <person name="Albano R."/>
            <person name="Fernandez B."/>
            <person name="Fernandez-Cuenca F."/>
            <person name="Marques E."/>
            <person name="Tomas M."/>
        </authorList>
    </citation>
    <scope>NUCLEOTIDE SEQUENCE [LARGE SCALE GENOMIC DNA]</scope>
    <source>
        <strain evidence="2 3">5-2Ac02</strain>
    </source>
</reference>
<keyword evidence="2" id="KW-0808">Transferase</keyword>
<dbReference type="PANTHER" id="PTHR34383:SF3">
    <property type="entry name" value="POLYPHOSPHATE:AMP PHOSPHOTRANSFERASE"/>
    <property type="match status" value="1"/>
</dbReference>
<evidence type="ECO:0000259" key="1">
    <source>
        <dbReference type="Pfam" id="PF03976"/>
    </source>
</evidence>
<name>A0A1E8E1C2_9GAMM</name>
<protein>
    <submittedName>
        <fullName evidence="2">Phosphate--AMP phosphotransferase</fullName>
    </submittedName>
</protein>
<dbReference type="Proteomes" id="UP000186931">
    <property type="component" value="Unassembled WGS sequence"/>
</dbReference>
<evidence type="ECO:0000313" key="3">
    <source>
        <dbReference type="Proteomes" id="UP000186931"/>
    </source>
</evidence>
<dbReference type="Gene3D" id="3.40.50.300">
    <property type="entry name" value="P-loop containing nucleotide triphosphate hydrolases"/>
    <property type="match status" value="2"/>
</dbReference>
<dbReference type="STRING" id="202956.BJN41_07235"/>
<feature type="domain" description="Polyphosphate kinase-2-related" evidence="1">
    <location>
        <begin position="254"/>
        <end position="471"/>
    </location>
</feature>
<dbReference type="GO" id="GO:0016740">
    <property type="term" value="F:transferase activity"/>
    <property type="evidence" value="ECO:0007669"/>
    <property type="project" value="UniProtKB-KW"/>
</dbReference>
<accession>A0A1E8E1C2</accession>
<organism evidence="2 3">
    <name type="scientific">Acinetobacter towneri</name>
    <dbReference type="NCBI Taxonomy" id="202956"/>
    <lineage>
        <taxon>Bacteria</taxon>
        <taxon>Pseudomonadati</taxon>
        <taxon>Pseudomonadota</taxon>
        <taxon>Gammaproteobacteria</taxon>
        <taxon>Moraxellales</taxon>
        <taxon>Moraxellaceae</taxon>
        <taxon>Acinetobacter</taxon>
    </lineage>
</organism>
<feature type="domain" description="Polyphosphate kinase-2-related" evidence="1">
    <location>
        <begin position="15"/>
        <end position="223"/>
    </location>
</feature>
<dbReference type="eggNOG" id="COG2326">
    <property type="taxonomic scope" value="Bacteria"/>
</dbReference>
<evidence type="ECO:0000313" key="2">
    <source>
        <dbReference type="EMBL" id="OFE43451.1"/>
    </source>
</evidence>
<dbReference type="InterPro" id="IPR027417">
    <property type="entry name" value="P-loop_NTPase"/>
</dbReference>
<sequence>MSKANTEFKLMEEEQLSVKLIEAQYALKNTKGEKNAKSLLILVSGIELAGKGEAVKQLREWVDPRYLRVKADAPNPFNPKQAFWQPYARFIPAEGQIMLMFGNWYSDLLSTAMHVSKQIDDTMFDNYVEKMRAYEEDLKNNHVDVIKIWFDLSWKSLQKRLDDMEPSEVHWHKLHGLDWRNKKQYDNIQKLRQRFTDDWIVIDCEDETIRDQQFAQHILRALQHCPVHPTSSGITWQAAEIPEVLLNPVSESVNDDDYKAELKKLTKKVADALRFDNRNVSLVFEGMDAAGKGGAIKRIVKKLDPREYEIYTISAPEAFEISRPYLWRFWTKILPEEKINIFDRSWYGRVLVERVESLISPLEWQRAYDEINRFEQDLNDHQTVVIKFWLAISKDEQELRFKARQETPHKRFKITDEDWRNRSRWDDYLVAAADMLQRTSTEYAPWHIIPSNDKNAARLEILRTILKQLKAE</sequence>